<evidence type="ECO:0000313" key="2">
    <source>
        <dbReference type="Proteomes" id="UP001055811"/>
    </source>
</evidence>
<dbReference type="Proteomes" id="UP001055811">
    <property type="component" value="Linkage Group LG09"/>
</dbReference>
<evidence type="ECO:0000313" key="1">
    <source>
        <dbReference type="EMBL" id="KAI3690430.1"/>
    </source>
</evidence>
<organism evidence="1 2">
    <name type="scientific">Cichorium intybus</name>
    <name type="common">Chicory</name>
    <dbReference type="NCBI Taxonomy" id="13427"/>
    <lineage>
        <taxon>Eukaryota</taxon>
        <taxon>Viridiplantae</taxon>
        <taxon>Streptophyta</taxon>
        <taxon>Embryophyta</taxon>
        <taxon>Tracheophyta</taxon>
        <taxon>Spermatophyta</taxon>
        <taxon>Magnoliopsida</taxon>
        <taxon>eudicotyledons</taxon>
        <taxon>Gunneridae</taxon>
        <taxon>Pentapetalae</taxon>
        <taxon>asterids</taxon>
        <taxon>campanulids</taxon>
        <taxon>Asterales</taxon>
        <taxon>Asteraceae</taxon>
        <taxon>Cichorioideae</taxon>
        <taxon>Cichorieae</taxon>
        <taxon>Cichoriinae</taxon>
        <taxon>Cichorium</taxon>
    </lineage>
</organism>
<proteinExistence type="predicted"/>
<gene>
    <name evidence="1" type="ORF">L2E82_48455</name>
</gene>
<keyword evidence="2" id="KW-1185">Reference proteome</keyword>
<name>A0ACB8Z2D2_CICIN</name>
<protein>
    <submittedName>
        <fullName evidence="1">Uncharacterized protein</fullName>
    </submittedName>
</protein>
<comment type="caution">
    <text evidence="1">The sequence shown here is derived from an EMBL/GenBank/DDBJ whole genome shotgun (WGS) entry which is preliminary data.</text>
</comment>
<sequence>MQQDKEKLDEGIAARQEASGPTIEAGDDGLQDGKEKLDEGIHLLVPRKFALFIIITSSPLGFSSLQLQSSFRPLSLSSNPLDHTDCLLLRFICNAFTVTRRHSPSLNIISPVIRSYYLFILIV</sequence>
<accession>A0ACB8Z2D2</accession>
<dbReference type="EMBL" id="CM042017">
    <property type="protein sequence ID" value="KAI3690430.1"/>
    <property type="molecule type" value="Genomic_DNA"/>
</dbReference>
<reference evidence="1 2" key="2">
    <citation type="journal article" date="2022" name="Mol. Ecol. Resour.">
        <title>The genomes of chicory, endive, great burdock and yacon provide insights into Asteraceae paleo-polyploidization history and plant inulin production.</title>
        <authorList>
            <person name="Fan W."/>
            <person name="Wang S."/>
            <person name="Wang H."/>
            <person name="Wang A."/>
            <person name="Jiang F."/>
            <person name="Liu H."/>
            <person name="Zhao H."/>
            <person name="Xu D."/>
            <person name="Zhang Y."/>
        </authorList>
    </citation>
    <scope>NUCLEOTIDE SEQUENCE [LARGE SCALE GENOMIC DNA]</scope>
    <source>
        <strain evidence="2">cv. Punajuju</strain>
        <tissue evidence="1">Leaves</tissue>
    </source>
</reference>
<reference evidence="2" key="1">
    <citation type="journal article" date="2022" name="Mol. Ecol. Resour.">
        <title>The genomes of chicory, endive, great burdock and yacon provide insights into Asteraceae palaeo-polyploidization history and plant inulin production.</title>
        <authorList>
            <person name="Fan W."/>
            <person name="Wang S."/>
            <person name="Wang H."/>
            <person name="Wang A."/>
            <person name="Jiang F."/>
            <person name="Liu H."/>
            <person name="Zhao H."/>
            <person name="Xu D."/>
            <person name="Zhang Y."/>
        </authorList>
    </citation>
    <scope>NUCLEOTIDE SEQUENCE [LARGE SCALE GENOMIC DNA]</scope>
    <source>
        <strain evidence="2">cv. Punajuju</strain>
    </source>
</reference>